<dbReference type="GO" id="GO:0006355">
    <property type="term" value="P:regulation of DNA-templated transcription"/>
    <property type="evidence" value="ECO:0007669"/>
    <property type="project" value="InterPro"/>
</dbReference>
<dbReference type="InterPro" id="IPR001789">
    <property type="entry name" value="Sig_transdc_resp-reg_receiver"/>
</dbReference>
<dbReference type="RefSeq" id="WP_027827563.1">
    <property type="nucleotide sequence ID" value="NZ_AUEH01000002.1"/>
</dbReference>
<dbReference type="InterPro" id="IPR036388">
    <property type="entry name" value="WH-like_DNA-bd_sf"/>
</dbReference>
<dbReference type="GO" id="GO:0032993">
    <property type="term" value="C:protein-DNA complex"/>
    <property type="evidence" value="ECO:0007669"/>
    <property type="project" value="TreeGrafter"/>
</dbReference>
<evidence type="ECO:0000256" key="7">
    <source>
        <dbReference type="PROSITE-ProRule" id="PRU01091"/>
    </source>
</evidence>
<dbReference type="PANTHER" id="PTHR48111">
    <property type="entry name" value="REGULATOR OF RPOS"/>
    <property type="match status" value="1"/>
</dbReference>
<dbReference type="Pfam" id="PF00072">
    <property type="entry name" value="Response_reg"/>
    <property type="match status" value="1"/>
</dbReference>
<dbReference type="Pfam" id="PF00486">
    <property type="entry name" value="Trans_reg_C"/>
    <property type="match status" value="1"/>
</dbReference>
<dbReference type="EMBL" id="AZFW01000016">
    <property type="protein sequence ID" value="KRM29268.1"/>
    <property type="molecule type" value="Genomic_DNA"/>
</dbReference>
<evidence type="ECO:0000256" key="3">
    <source>
        <dbReference type="ARBA" id="ARBA00023015"/>
    </source>
</evidence>
<dbReference type="GO" id="GO:0000156">
    <property type="term" value="F:phosphorelay response regulator activity"/>
    <property type="evidence" value="ECO:0007669"/>
    <property type="project" value="TreeGrafter"/>
</dbReference>
<dbReference type="InterPro" id="IPR011006">
    <property type="entry name" value="CheY-like_superfamily"/>
</dbReference>
<keyword evidence="1 6" id="KW-0597">Phosphoprotein</keyword>
<accession>A0A0R1XLI1</accession>
<dbReference type="AlphaFoldDB" id="A0A0R1XLI1"/>
<dbReference type="GO" id="GO:0000976">
    <property type="term" value="F:transcription cis-regulatory region binding"/>
    <property type="evidence" value="ECO:0007669"/>
    <property type="project" value="TreeGrafter"/>
</dbReference>
<proteinExistence type="predicted"/>
<evidence type="ECO:0000256" key="6">
    <source>
        <dbReference type="PROSITE-ProRule" id="PRU00169"/>
    </source>
</evidence>
<dbReference type="InterPro" id="IPR001867">
    <property type="entry name" value="OmpR/PhoB-type_DNA-bd"/>
</dbReference>
<dbReference type="InterPro" id="IPR039420">
    <property type="entry name" value="WalR-like"/>
</dbReference>
<gene>
    <name evidence="10" type="ORF">FC91_GL000845</name>
</gene>
<feature type="domain" description="Response regulatory" evidence="8">
    <location>
        <begin position="3"/>
        <end position="117"/>
    </location>
</feature>
<keyword evidence="4 7" id="KW-0238">DNA-binding</keyword>
<dbReference type="OrthoDB" id="9790442at2"/>
<feature type="DNA-binding region" description="OmpR/PhoB-type" evidence="7">
    <location>
        <begin position="128"/>
        <end position="225"/>
    </location>
</feature>
<dbReference type="SUPFAM" id="SSF52172">
    <property type="entry name" value="CheY-like"/>
    <property type="match status" value="1"/>
</dbReference>
<evidence type="ECO:0000259" key="9">
    <source>
        <dbReference type="PROSITE" id="PS51755"/>
    </source>
</evidence>
<dbReference type="GO" id="GO:0005829">
    <property type="term" value="C:cytosol"/>
    <property type="evidence" value="ECO:0007669"/>
    <property type="project" value="TreeGrafter"/>
</dbReference>
<dbReference type="SMART" id="SM00862">
    <property type="entry name" value="Trans_reg_C"/>
    <property type="match status" value="1"/>
</dbReference>
<evidence type="ECO:0000256" key="2">
    <source>
        <dbReference type="ARBA" id="ARBA00023012"/>
    </source>
</evidence>
<dbReference type="eggNOG" id="COG0745">
    <property type="taxonomic scope" value="Bacteria"/>
</dbReference>
<evidence type="ECO:0000256" key="5">
    <source>
        <dbReference type="ARBA" id="ARBA00023163"/>
    </source>
</evidence>
<dbReference type="PROSITE" id="PS51755">
    <property type="entry name" value="OMPR_PHOB"/>
    <property type="match status" value="1"/>
</dbReference>
<dbReference type="Gene3D" id="6.10.250.690">
    <property type="match status" value="1"/>
</dbReference>
<dbReference type="Proteomes" id="UP000050949">
    <property type="component" value="Unassembled WGS sequence"/>
</dbReference>
<comment type="caution">
    <text evidence="10">The sequence shown here is derived from an EMBL/GenBank/DDBJ whole genome shotgun (WGS) entry which is preliminary data.</text>
</comment>
<dbReference type="Gene3D" id="3.40.50.2300">
    <property type="match status" value="1"/>
</dbReference>
<evidence type="ECO:0000256" key="4">
    <source>
        <dbReference type="ARBA" id="ARBA00023125"/>
    </source>
</evidence>
<evidence type="ECO:0000259" key="8">
    <source>
        <dbReference type="PROSITE" id="PS50110"/>
    </source>
</evidence>
<reference evidence="10 11" key="1">
    <citation type="journal article" date="2015" name="Genome Announc.">
        <title>Expanding the biotechnology potential of lactobacilli through comparative genomics of 213 strains and associated genera.</title>
        <authorList>
            <person name="Sun Z."/>
            <person name="Harris H.M."/>
            <person name="McCann A."/>
            <person name="Guo C."/>
            <person name="Argimon S."/>
            <person name="Zhang W."/>
            <person name="Yang X."/>
            <person name="Jeffery I.B."/>
            <person name="Cooney J.C."/>
            <person name="Kagawa T.F."/>
            <person name="Liu W."/>
            <person name="Song Y."/>
            <person name="Salvetti E."/>
            <person name="Wrobel A."/>
            <person name="Rasinkangas P."/>
            <person name="Parkhill J."/>
            <person name="Rea M.C."/>
            <person name="O'Sullivan O."/>
            <person name="Ritari J."/>
            <person name="Douillard F.P."/>
            <person name="Paul Ross R."/>
            <person name="Yang R."/>
            <person name="Briner A.E."/>
            <person name="Felis G.E."/>
            <person name="de Vos W.M."/>
            <person name="Barrangou R."/>
            <person name="Klaenhammer T.R."/>
            <person name="Caufield P.W."/>
            <person name="Cui Y."/>
            <person name="Zhang H."/>
            <person name="O'Toole P.W."/>
        </authorList>
    </citation>
    <scope>NUCLEOTIDE SEQUENCE [LARGE SCALE GENOMIC DNA]</scope>
    <source>
        <strain evidence="10 11">DSM 16991</strain>
    </source>
</reference>
<protein>
    <submittedName>
        <fullName evidence="10">OmpR family DNA-binding response regulator</fullName>
    </submittedName>
</protein>
<sequence>MFKILIVEDDPTVSRHIAQAVTEAGWQPLLVTDFSDVLAAFVSQQPDLVLMDINLPGGHDGFYWNSQIRSHSQVPVIFISSRNSNMDMITAMNSGADDYVEKPFSASVLLAKINALLRRTYHYSNQSTKTLEYGGVVLNLEDSSVQVNGANVDLTKNEYKLLQYLLRRHGQLVPRASLLRAMWEDERFVDDNTLTVNINRLRKKLSDAGLATLIQTKVGKGYLIP</sequence>
<keyword evidence="3" id="KW-0805">Transcription regulation</keyword>
<dbReference type="SMART" id="SM00448">
    <property type="entry name" value="REC"/>
    <property type="match status" value="1"/>
</dbReference>
<keyword evidence="5" id="KW-0804">Transcription</keyword>
<keyword evidence="2" id="KW-0902">Two-component regulatory system</keyword>
<organism evidence="10 11">
    <name type="scientific">Schleiferilactobacillus harbinensis DSM 16991</name>
    <dbReference type="NCBI Taxonomy" id="1122147"/>
    <lineage>
        <taxon>Bacteria</taxon>
        <taxon>Bacillati</taxon>
        <taxon>Bacillota</taxon>
        <taxon>Bacilli</taxon>
        <taxon>Lactobacillales</taxon>
        <taxon>Lactobacillaceae</taxon>
        <taxon>Schleiferilactobacillus</taxon>
    </lineage>
</organism>
<dbReference type="GeneID" id="78508456"/>
<feature type="modified residue" description="4-aspartylphosphate" evidence="6">
    <location>
        <position position="52"/>
    </location>
</feature>
<dbReference type="PANTHER" id="PTHR48111:SF43">
    <property type="entry name" value="STAGE 0 SPORULATION PROTEIN A HOMOLOG"/>
    <property type="match status" value="1"/>
</dbReference>
<feature type="domain" description="OmpR/PhoB-type" evidence="9">
    <location>
        <begin position="128"/>
        <end position="225"/>
    </location>
</feature>
<evidence type="ECO:0000313" key="10">
    <source>
        <dbReference type="EMBL" id="KRM29268.1"/>
    </source>
</evidence>
<name>A0A0R1XLI1_9LACO</name>
<evidence type="ECO:0000256" key="1">
    <source>
        <dbReference type="ARBA" id="ARBA00022553"/>
    </source>
</evidence>
<dbReference type="Gene3D" id="1.10.10.10">
    <property type="entry name" value="Winged helix-like DNA-binding domain superfamily/Winged helix DNA-binding domain"/>
    <property type="match status" value="1"/>
</dbReference>
<dbReference type="CDD" id="cd00383">
    <property type="entry name" value="trans_reg_C"/>
    <property type="match status" value="1"/>
</dbReference>
<dbReference type="PATRIC" id="fig|1122147.4.peg.874"/>
<dbReference type="PROSITE" id="PS50110">
    <property type="entry name" value="RESPONSE_REGULATORY"/>
    <property type="match status" value="1"/>
</dbReference>
<evidence type="ECO:0000313" key="11">
    <source>
        <dbReference type="Proteomes" id="UP000050949"/>
    </source>
</evidence>